<keyword evidence="11 13" id="KW-0472">Membrane</keyword>
<comment type="subunit">
    <text evidence="4">The accessory proteins ExbB and ExbD seem to form a complex with TonB.</text>
</comment>
<sequence>MAFGSLDSGDQEVMSEINMTPLVDVMLVLLIIFIVTVPVMKHAVDFNLPQATSKAQQDKPDTIRLSIDASGRYNLDKRVLTAAELELELKRLASQQNQPSLHIYGDKKVAYEYVASAMAMANRAGLQKVGFVTEPGK</sequence>
<evidence type="ECO:0000256" key="8">
    <source>
        <dbReference type="ARBA" id="ARBA00022692"/>
    </source>
</evidence>
<dbReference type="OrthoDB" id="9798629at2"/>
<reference evidence="14 15" key="1">
    <citation type="submission" date="2017-06" db="EMBL/GenBank/DDBJ databases">
        <authorList>
            <person name="Kim H.J."/>
            <person name="Triplett B.A."/>
        </authorList>
    </citation>
    <scope>NUCLEOTIDE SEQUENCE [LARGE SCALE GENOMIC DNA]</scope>
    <source>
        <strain evidence="14 15">MWH-VicM1</strain>
    </source>
</reference>
<dbReference type="EMBL" id="FYEX01000001">
    <property type="protein sequence ID" value="SNC60540.1"/>
    <property type="molecule type" value="Genomic_DNA"/>
</dbReference>
<keyword evidence="5 12" id="KW-0813">Transport</keyword>
<evidence type="ECO:0000256" key="6">
    <source>
        <dbReference type="ARBA" id="ARBA00022475"/>
    </source>
</evidence>
<keyword evidence="10 13" id="KW-1133">Transmembrane helix</keyword>
<evidence type="ECO:0000256" key="9">
    <source>
        <dbReference type="ARBA" id="ARBA00022927"/>
    </source>
</evidence>
<dbReference type="GO" id="GO:0022857">
    <property type="term" value="F:transmembrane transporter activity"/>
    <property type="evidence" value="ECO:0007669"/>
    <property type="project" value="InterPro"/>
</dbReference>
<keyword evidence="15" id="KW-1185">Reference proteome</keyword>
<keyword evidence="6" id="KW-1003">Cell membrane</keyword>
<dbReference type="Proteomes" id="UP000197215">
    <property type="component" value="Unassembled WGS sequence"/>
</dbReference>
<proteinExistence type="inferred from homology"/>
<dbReference type="AlphaFoldDB" id="A0A212T3U1"/>
<name>A0A212T3U1_9BURK</name>
<evidence type="ECO:0000313" key="15">
    <source>
        <dbReference type="Proteomes" id="UP000197215"/>
    </source>
</evidence>
<evidence type="ECO:0000256" key="13">
    <source>
        <dbReference type="SAM" id="Phobius"/>
    </source>
</evidence>
<keyword evidence="9 12" id="KW-0653">Protein transport</keyword>
<gene>
    <name evidence="14" type="ORF">SAMN06295916_0297</name>
</gene>
<keyword evidence="7" id="KW-0997">Cell inner membrane</keyword>
<dbReference type="Gene3D" id="3.30.420.270">
    <property type="match status" value="1"/>
</dbReference>
<evidence type="ECO:0000256" key="12">
    <source>
        <dbReference type="RuleBase" id="RU003879"/>
    </source>
</evidence>
<evidence type="ECO:0000256" key="3">
    <source>
        <dbReference type="ARBA" id="ARBA00005811"/>
    </source>
</evidence>
<evidence type="ECO:0000256" key="5">
    <source>
        <dbReference type="ARBA" id="ARBA00022448"/>
    </source>
</evidence>
<evidence type="ECO:0000256" key="4">
    <source>
        <dbReference type="ARBA" id="ARBA00011471"/>
    </source>
</evidence>
<keyword evidence="8 12" id="KW-0812">Transmembrane</keyword>
<comment type="subcellular location">
    <subcellularLocation>
        <location evidence="2">Cell inner membrane</location>
        <topology evidence="2">Single-pass type II membrane protein</topology>
    </subcellularLocation>
    <subcellularLocation>
        <location evidence="12">Cell membrane</location>
        <topology evidence="12">Single-pass type II membrane protein</topology>
    </subcellularLocation>
</comment>
<evidence type="ECO:0000256" key="7">
    <source>
        <dbReference type="ARBA" id="ARBA00022519"/>
    </source>
</evidence>
<accession>A0A212T3U1</accession>
<evidence type="ECO:0000256" key="11">
    <source>
        <dbReference type="ARBA" id="ARBA00023136"/>
    </source>
</evidence>
<comment type="function">
    <text evidence="1">Involved in the TonB-dependent energy-dependent transport of various receptor-bound substrates.</text>
</comment>
<dbReference type="GO" id="GO:0015031">
    <property type="term" value="P:protein transport"/>
    <property type="evidence" value="ECO:0007669"/>
    <property type="project" value="UniProtKB-KW"/>
</dbReference>
<dbReference type="PANTHER" id="PTHR30558">
    <property type="entry name" value="EXBD MEMBRANE COMPONENT OF PMF-DRIVEN MACROMOLECULE IMPORT SYSTEM"/>
    <property type="match status" value="1"/>
</dbReference>
<dbReference type="InterPro" id="IPR003400">
    <property type="entry name" value="ExbD"/>
</dbReference>
<dbReference type="RefSeq" id="WP_088812142.1">
    <property type="nucleotide sequence ID" value="NZ_FYEX01000001.1"/>
</dbReference>
<dbReference type="GO" id="GO:0005886">
    <property type="term" value="C:plasma membrane"/>
    <property type="evidence" value="ECO:0007669"/>
    <property type="project" value="UniProtKB-SubCell"/>
</dbReference>
<dbReference type="Pfam" id="PF02472">
    <property type="entry name" value="ExbD"/>
    <property type="match status" value="1"/>
</dbReference>
<organism evidence="14 15">
    <name type="scientific">Polynucleobacter victoriensis</name>
    <dbReference type="NCBI Taxonomy" id="2049319"/>
    <lineage>
        <taxon>Bacteria</taxon>
        <taxon>Pseudomonadati</taxon>
        <taxon>Pseudomonadota</taxon>
        <taxon>Betaproteobacteria</taxon>
        <taxon>Burkholderiales</taxon>
        <taxon>Burkholderiaceae</taxon>
        <taxon>Polynucleobacter</taxon>
    </lineage>
</organism>
<feature type="transmembrane region" description="Helical" evidence="13">
    <location>
        <begin position="20"/>
        <end position="40"/>
    </location>
</feature>
<dbReference type="PANTHER" id="PTHR30558:SF12">
    <property type="entry name" value="BIOPOLYMER TRANSPORT PROTEIN EXBD"/>
    <property type="match status" value="1"/>
</dbReference>
<evidence type="ECO:0000313" key="14">
    <source>
        <dbReference type="EMBL" id="SNC60540.1"/>
    </source>
</evidence>
<evidence type="ECO:0000256" key="1">
    <source>
        <dbReference type="ARBA" id="ARBA00003540"/>
    </source>
</evidence>
<evidence type="ECO:0000256" key="10">
    <source>
        <dbReference type="ARBA" id="ARBA00022989"/>
    </source>
</evidence>
<comment type="similarity">
    <text evidence="3 12">Belongs to the ExbD/TolR family.</text>
</comment>
<protein>
    <submittedName>
        <fullName evidence="14">Biopolymer transport protein ExbD</fullName>
    </submittedName>
</protein>
<evidence type="ECO:0000256" key="2">
    <source>
        <dbReference type="ARBA" id="ARBA00004249"/>
    </source>
</evidence>